<dbReference type="PROSITE" id="PS00162">
    <property type="entry name" value="ALPHA_CA_1"/>
    <property type="match status" value="1"/>
</dbReference>
<evidence type="ECO:0000256" key="3">
    <source>
        <dbReference type="ARBA" id="ARBA00010718"/>
    </source>
</evidence>
<evidence type="ECO:0000256" key="5">
    <source>
        <dbReference type="ARBA" id="ARBA00014628"/>
    </source>
</evidence>
<feature type="chain" id="PRO_5045004335" description="Carbonic anhydrase" evidence="10">
    <location>
        <begin position="21"/>
        <end position="239"/>
    </location>
</feature>
<comment type="cofactor">
    <cofactor evidence="1 10">
        <name>Zn(2+)</name>
        <dbReference type="ChEBI" id="CHEBI:29105"/>
    </cofactor>
</comment>
<evidence type="ECO:0000256" key="4">
    <source>
        <dbReference type="ARBA" id="ARBA00012925"/>
    </source>
</evidence>
<dbReference type="SUPFAM" id="SSF51069">
    <property type="entry name" value="Carbonic anhydrase"/>
    <property type="match status" value="1"/>
</dbReference>
<comment type="similarity">
    <text evidence="3 10">Belongs to the alpha-carbonic anhydrase family.</text>
</comment>
<dbReference type="PROSITE" id="PS51144">
    <property type="entry name" value="ALPHA_CA_2"/>
    <property type="match status" value="1"/>
</dbReference>
<accession>A0ABY5LN64</accession>
<dbReference type="InterPro" id="IPR041891">
    <property type="entry name" value="Alpha_CA_prokaryot-like"/>
</dbReference>
<dbReference type="EMBL" id="CP102097">
    <property type="protein sequence ID" value="UUM32876.1"/>
    <property type="molecule type" value="Genomic_DNA"/>
</dbReference>
<dbReference type="InterPro" id="IPR023561">
    <property type="entry name" value="Carbonic_anhydrase_a-class"/>
</dbReference>
<comment type="catalytic activity">
    <reaction evidence="9 10">
        <text>hydrogencarbonate + H(+) = CO2 + H2O</text>
        <dbReference type="Rhea" id="RHEA:10748"/>
        <dbReference type="ChEBI" id="CHEBI:15377"/>
        <dbReference type="ChEBI" id="CHEBI:15378"/>
        <dbReference type="ChEBI" id="CHEBI:16526"/>
        <dbReference type="ChEBI" id="CHEBI:17544"/>
        <dbReference type="EC" id="4.2.1.1"/>
    </reaction>
</comment>
<evidence type="ECO:0000259" key="11">
    <source>
        <dbReference type="PROSITE" id="PS51144"/>
    </source>
</evidence>
<keyword evidence="8 10" id="KW-0456">Lyase</keyword>
<protein>
    <recommendedName>
        <fullName evidence="5 10">Carbonic anhydrase</fullName>
        <ecNumber evidence="4 10">4.2.1.1</ecNumber>
    </recommendedName>
</protein>
<sequence length="239" mass="26304">MKFKILTLALLGTVMSSAQAADWGYKGQHGPDHWGELAPECSKGKNQSPIDIGESLEADLADLNIAYKGQVTEITNNGHTLQAKVVGENTFTIDGVEFSLAQFHFHTPSENTINNKHFPLEAHFVNTDSQGNLAVIAVMFNRSESKNTSLEKLLDDVSNEDGTNALTEDFKVADLLPKSGQYHRFNGSLTTPPCSEGVRWFVLKEAKNMSADQISQFEEAMGHNNRPVQPLNARKVMSN</sequence>
<dbReference type="RefSeq" id="WP_257086577.1">
    <property type="nucleotide sequence ID" value="NZ_CP102097.1"/>
</dbReference>
<keyword evidence="13" id="KW-1185">Reference proteome</keyword>
<dbReference type="Proteomes" id="UP001058602">
    <property type="component" value="Chromosome 2"/>
</dbReference>
<dbReference type="PANTHER" id="PTHR18952:SF265">
    <property type="entry name" value="CARBONIC ANHYDRASE"/>
    <property type="match status" value="1"/>
</dbReference>
<evidence type="ECO:0000256" key="6">
    <source>
        <dbReference type="ARBA" id="ARBA00022723"/>
    </source>
</evidence>
<dbReference type="InterPro" id="IPR036398">
    <property type="entry name" value="CA_dom_sf"/>
</dbReference>
<keyword evidence="6 10" id="KW-0479">Metal-binding</keyword>
<proteinExistence type="inferred from homology"/>
<dbReference type="Pfam" id="PF00194">
    <property type="entry name" value="Carb_anhydrase"/>
    <property type="match status" value="1"/>
</dbReference>
<keyword evidence="7 10" id="KW-0862">Zinc</keyword>
<evidence type="ECO:0000256" key="7">
    <source>
        <dbReference type="ARBA" id="ARBA00022833"/>
    </source>
</evidence>
<evidence type="ECO:0000313" key="13">
    <source>
        <dbReference type="Proteomes" id="UP001058602"/>
    </source>
</evidence>
<feature type="domain" description="Alpha-carbonic anhydrase" evidence="11">
    <location>
        <begin position="21"/>
        <end position="239"/>
    </location>
</feature>
<evidence type="ECO:0000256" key="10">
    <source>
        <dbReference type="RuleBase" id="RU367011"/>
    </source>
</evidence>
<keyword evidence="10" id="KW-0732">Signal</keyword>
<reference evidence="12" key="1">
    <citation type="submission" date="2022-07" db="EMBL/GenBank/DDBJ databases">
        <title>Complete genome of Vibrio japonicus strain JCM 31412T and phylogenomic assessment of the Nereis clade of the genus Vibrio.</title>
        <authorList>
            <person name="Shlafstein M.D."/>
            <person name="Emsley S.A."/>
            <person name="Ushijima B."/>
            <person name="Videau P."/>
            <person name="Saw J.H."/>
        </authorList>
    </citation>
    <scope>NUCLEOTIDE SEQUENCE</scope>
    <source>
        <strain evidence="12">JCM 31412</strain>
    </source>
</reference>
<evidence type="ECO:0000313" key="12">
    <source>
        <dbReference type="EMBL" id="UUM32876.1"/>
    </source>
</evidence>
<dbReference type="CDD" id="cd03124">
    <property type="entry name" value="alpha_CA_prokaryotic_like"/>
    <property type="match status" value="1"/>
</dbReference>
<evidence type="ECO:0000256" key="1">
    <source>
        <dbReference type="ARBA" id="ARBA00001947"/>
    </source>
</evidence>
<dbReference type="InterPro" id="IPR018338">
    <property type="entry name" value="Carbonic_anhydrase_a-class_CS"/>
</dbReference>
<dbReference type="SMART" id="SM01057">
    <property type="entry name" value="Carb_anhydrase"/>
    <property type="match status" value="1"/>
</dbReference>
<gene>
    <name evidence="12" type="ORF">NP165_15050</name>
</gene>
<dbReference type="InterPro" id="IPR001148">
    <property type="entry name" value="CA_dom"/>
</dbReference>
<name>A0ABY5LN64_9VIBR</name>
<evidence type="ECO:0000256" key="2">
    <source>
        <dbReference type="ARBA" id="ARBA00002904"/>
    </source>
</evidence>
<evidence type="ECO:0000256" key="9">
    <source>
        <dbReference type="ARBA" id="ARBA00048348"/>
    </source>
</evidence>
<dbReference type="EC" id="4.2.1.1" evidence="4 10"/>
<feature type="signal peptide" evidence="10">
    <location>
        <begin position="1"/>
        <end position="20"/>
    </location>
</feature>
<organism evidence="12 13">
    <name type="scientific">Vibrio japonicus</name>
    <dbReference type="NCBI Taxonomy" id="1824638"/>
    <lineage>
        <taxon>Bacteria</taxon>
        <taxon>Pseudomonadati</taxon>
        <taxon>Pseudomonadota</taxon>
        <taxon>Gammaproteobacteria</taxon>
        <taxon>Vibrionales</taxon>
        <taxon>Vibrionaceae</taxon>
        <taxon>Vibrio</taxon>
    </lineage>
</organism>
<evidence type="ECO:0000256" key="8">
    <source>
        <dbReference type="ARBA" id="ARBA00023239"/>
    </source>
</evidence>
<dbReference type="Gene3D" id="3.10.200.10">
    <property type="entry name" value="Alpha carbonic anhydrase"/>
    <property type="match status" value="1"/>
</dbReference>
<dbReference type="PANTHER" id="PTHR18952">
    <property type="entry name" value="CARBONIC ANHYDRASE"/>
    <property type="match status" value="1"/>
</dbReference>
<comment type="function">
    <text evidence="2 10">Reversible hydration of carbon dioxide.</text>
</comment>